<reference evidence="4" key="1">
    <citation type="submission" date="2017-09" db="EMBL/GenBank/DDBJ databases">
        <title>Depth-based differentiation of microbial function through sediment-hosted aquifers and enrichment of novel symbionts in the deep terrestrial subsurface.</title>
        <authorList>
            <person name="Probst A.J."/>
            <person name="Ladd B."/>
            <person name="Jarett J.K."/>
            <person name="Geller-Mcgrath D.E."/>
            <person name="Sieber C.M.K."/>
            <person name="Emerson J.B."/>
            <person name="Anantharaman K."/>
            <person name="Thomas B.C."/>
            <person name="Malmstrom R."/>
            <person name="Stieglmeier M."/>
            <person name="Klingl A."/>
            <person name="Woyke T."/>
            <person name="Ryan C.M."/>
            <person name="Banfield J.F."/>
        </authorList>
    </citation>
    <scope>NUCLEOTIDE SEQUENCE [LARGE SCALE GENOMIC DNA]</scope>
</reference>
<accession>A0A2M8EX33</accession>
<dbReference type="Pfam" id="PF00892">
    <property type="entry name" value="EamA"/>
    <property type="match status" value="1"/>
</dbReference>
<proteinExistence type="predicted"/>
<evidence type="ECO:0000313" key="4">
    <source>
        <dbReference type="Proteomes" id="UP000231383"/>
    </source>
</evidence>
<feature type="transmembrane region" description="Helical" evidence="1">
    <location>
        <begin position="91"/>
        <end position="111"/>
    </location>
</feature>
<feature type="transmembrane region" description="Helical" evidence="1">
    <location>
        <begin position="62"/>
        <end position="79"/>
    </location>
</feature>
<dbReference type="GO" id="GO:0016020">
    <property type="term" value="C:membrane"/>
    <property type="evidence" value="ECO:0007669"/>
    <property type="project" value="InterPro"/>
</dbReference>
<feature type="transmembrane region" description="Helical" evidence="1">
    <location>
        <begin position="31"/>
        <end position="50"/>
    </location>
</feature>
<dbReference type="AlphaFoldDB" id="A0A2M8EX33"/>
<comment type="caution">
    <text evidence="3">The sequence shown here is derived from an EMBL/GenBank/DDBJ whole genome shotgun (WGS) entry which is preliminary data.</text>
</comment>
<organism evidence="3 4">
    <name type="scientific">Candidatus Roizmanbacteria bacterium CG_4_9_14_0_2_um_filter_39_13</name>
    <dbReference type="NCBI Taxonomy" id="1974839"/>
    <lineage>
        <taxon>Bacteria</taxon>
        <taxon>Candidatus Roizmaniibacteriota</taxon>
    </lineage>
</organism>
<feature type="transmembrane region" description="Helical" evidence="1">
    <location>
        <begin position="118"/>
        <end position="138"/>
    </location>
</feature>
<evidence type="ECO:0000256" key="1">
    <source>
        <dbReference type="SAM" id="Phobius"/>
    </source>
</evidence>
<name>A0A2M8EX33_9BACT</name>
<feature type="domain" description="EamA" evidence="2">
    <location>
        <begin position="2"/>
        <end position="134"/>
    </location>
</feature>
<evidence type="ECO:0000259" key="2">
    <source>
        <dbReference type="Pfam" id="PF00892"/>
    </source>
</evidence>
<protein>
    <recommendedName>
        <fullName evidence="2">EamA domain-containing protein</fullName>
    </recommendedName>
</protein>
<dbReference type="Gene3D" id="1.10.3730.20">
    <property type="match status" value="1"/>
</dbReference>
<dbReference type="InterPro" id="IPR000620">
    <property type="entry name" value="EamA_dom"/>
</dbReference>
<dbReference type="SUPFAM" id="SSF103481">
    <property type="entry name" value="Multidrug resistance efflux transporter EmrE"/>
    <property type="match status" value="1"/>
</dbReference>
<evidence type="ECO:0000313" key="3">
    <source>
        <dbReference type="EMBL" id="PJC30415.1"/>
    </source>
</evidence>
<keyword evidence="1" id="KW-0812">Transmembrane</keyword>
<keyword evidence="1" id="KW-1133">Transmembrane helix</keyword>
<sequence length="141" mass="15061">MIYIIAAMLLYTATTLLGAYASRNADSSLITAIMNIMSAVLPIAIIIPYVSKINIHDSKYGIIAAIFAGASIALFTLAINKSYSLNKVGIVAPIVFGGAIFLSTILSAIFFKEKVSMLQSFGLAFLGIGFIIVTYARWVGK</sequence>
<keyword evidence="1" id="KW-0472">Membrane</keyword>
<gene>
    <name evidence="3" type="ORF">CO051_05890</name>
</gene>
<dbReference type="Proteomes" id="UP000231383">
    <property type="component" value="Unassembled WGS sequence"/>
</dbReference>
<dbReference type="EMBL" id="PFSC01000154">
    <property type="protein sequence ID" value="PJC30415.1"/>
    <property type="molecule type" value="Genomic_DNA"/>
</dbReference>
<dbReference type="InterPro" id="IPR037185">
    <property type="entry name" value="EmrE-like"/>
</dbReference>